<dbReference type="EMBL" id="BMNC01000002">
    <property type="protein sequence ID" value="GGM83622.1"/>
    <property type="molecule type" value="Genomic_DNA"/>
</dbReference>
<dbReference type="Proteomes" id="UP000597656">
    <property type="component" value="Unassembled WGS sequence"/>
</dbReference>
<evidence type="ECO:0000313" key="2">
    <source>
        <dbReference type="EMBL" id="GGM83622.1"/>
    </source>
</evidence>
<dbReference type="Gene3D" id="3.40.50.720">
    <property type="entry name" value="NAD(P)-binding Rossmann-like Domain"/>
    <property type="match status" value="1"/>
</dbReference>
<proteinExistence type="predicted"/>
<protein>
    <submittedName>
        <fullName evidence="2">Nucleoside-diphosphate sugar epimerase</fullName>
    </submittedName>
</protein>
<dbReference type="PANTHER" id="PTHR48079">
    <property type="entry name" value="PROTEIN YEEZ"/>
    <property type="match status" value="1"/>
</dbReference>
<dbReference type="InterPro" id="IPR051783">
    <property type="entry name" value="NAD(P)-dependent_oxidoreduct"/>
</dbReference>
<dbReference type="InterPro" id="IPR036291">
    <property type="entry name" value="NAD(P)-bd_dom_sf"/>
</dbReference>
<comment type="caution">
    <text evidence="2">The sequence shown here is derived from an EMBL/GenBank/DDBJ whole genome shotgun (WGS) entry which is preliminary data.</text>
</comment>
<keyword evidence="3" id="KW-1185">Reference proteome</keyword>
<name>A0ABQ2HKI3_9PSEU</name>
<reference evidence="3" key="1">
    <citation type="journal article" date="2019" name="Int. J. Syst. Evol. Microbiol.">
        <title>The Global Catalogue of Microorganisms (GCM) 10K type strain sequencing project: providing services to taxonomists for standard genome sequencing and annotation.</title>
        <authorList>
            <consortium name="The Broad Institute Genomics Platform"/>
            <consortium name="The Broad Institute Genome Sequencing Center for Infectious Disease"/>
            <person name="Wu L."/>
            <person name="Ma J."/>
        </authorList>
    </citation>
    <scope>NUCLEOTIDE SEQUENCE [LARGE SCALE GENOMIC DNA]</scope>
    <source>
        <strain evidence="3">CGMCC 4.7319</strain>
    </source>
</reference>
<organism evidence="2 3">
    <name type="scientific">Lentzea pudingi</name>
    <dbReference type="NCBI Taxonomy" id="1789439"/>
    <lineage>
        <taxon>Bacteria</taxon>
        <taxon>Bacillati</taxon>
        <taxon>Actinomycetota</taxon>
        <taxon>Actinomycetes</taxon>
        <taxon>Pseudonocardiales</taxon>
        <taxon>Pseudonocardiaceae</taxon>
        <taxon>Lentzea</taxon>
    </lineage>
</organism>
<feature type="domain" description="NAD-dependent epimerase/dehydratase" evidence="1">
    <location>
        <begin position="15"/>
        <end position="137"/>
    </location>
</feature>
<sequence>MSHPDALSRPQVMKVFVIGATGVLGREAVPQLRAAGHEVGVLDRHTTSLFDVDQLTAAFTGYDAVLNLATRIPLSAKAVLASAWAENNRLRTEGSAAVAEAATRAGVGRVVQEGISFVYADGGDRELDESAPLRPVGHIASSVAAQQNVLKHPGGVFLRIGMLIGGDAQSPPVLVGDGWMSVVHPADAAAAVIAVLDAPPGIYNVGTPVLKRDTGITRLPNFMGRLAASFEVFGRSQRVVSTKLTETTGWKPRH</sequence>
<dbReference type="InterPro" id="IPR001509">
    <property type="entry name" value="Epimerase_deHydtase"/>
</dbReference>
<evidence type="ECO:0000313" key="3">
    <source>
        <dbReference type="Proteomes" id="UP000597656"/>
    </source>
</evidence>
<accession>A0ABQ2HKI3</accession>
<gene>
    <name evidence="2" type="ORF">GCM10011609_19490</name>
</gene>
<dbReference type="Pfam" id="PF01370">
    <property type="entry name" value="Epimerase"/>
    <property type="match status" value="1"/>
</dbReference>
<evidence type="ECO:0000259" key="1">
    <source>
        <dbReference type="Pfam" id="PF01370"/>
    </source>
</evidence>
<dbReference type="SUPFAM" id="SSF51735">
    <property type="entry name" value="NAD(P)-binding Rossmann-fold domains"/>
    <property type="match status" value="1"/>
</dbReference>
<dbReference type="PANTHER" id="PTHR48079:SF6">
    <property type="entry name" value="NAD(P)-BINDING DOMAIN-CONTAINING PROTEIN-RELATED"/>
    <property type="match status" value="1"/>
</dbReference>